<dbReference type="Gene3D" id="3.40.50.300">
    <property type="entry name" value="P-loop containing nucleotide triphosphate hydrolases"/>
    <property type="match status" value="1"/>
</dbReference>
<organism evidence="2 3">
    <name type="scientific">Digitaria exilis</name>
    <dbReference type="NCBI Taxonomy" id="1010633"/>
    <lineage>
        <taxon>Eukaryota</taxon>
        <taxon>Viridiplantae</taxon>
        <taxon>Streptophyta</taxon>
        <taxon>Embryophyta</taxon>
        <taxon>Tracheophyta</taxon>
        <taxon>Spermatophyta</taxon>
        <taxon>Magnoliopsida</taxon>
        <taxon>Liliopsida</taxon>
        <taxon>Poales</taxon>
        <taxon>Poaceae</taxon>
        <taxon>PACMAD clade</taxon>
        <taxon>Panicoideae</taxon>
        <taxon>Panicodae</taxon>
        <taxon>Paniceae</taxon>
        <taxon>Anthephorinae</taxon>
        <taxon>Digitaria</taxon>
    </lineage>
</organism>
<dbReference type="PRINTS" id="PR00364">
    <property type="entry name" value="DISEASERSIST"/>
</dbReference>
<gene>
    <name evidence="2" type="ORF">HU200_008446</name>
</gene>
<protein>
    <recommendedName>
        <fullName evidence="1">NB-ARC domain-containing protein</fullName>
    </recommendedName>
</protein>
<dbReference type="Pfam" id="PF00931">
    <property type="entry name" value="NB-ARC"/>
    <property type="match status" value="1"/>
</dbReference>
<proteinExistence type="predicted"/>
<evidence type="ECO:0000313" key="2">
    <source>
        <dbReference type="EMBL" id="KAF8765558.1"/>
    </source>
</evidence>
<keyword evidence="3" id="KW-1185">Reference proteome</keyword>
<sequence>MEDWDNRQETSFDAGKELIVGREEIKKRMAYSIESMPEKIVILPIYGIGGIGKTTFARLLYNDTELKYYSPVWVYVSPRFDLYDLWENNAIQLEDLKAMLGPGDSIKTIVLVTTRSEEIAEKMCLNIKPYRIEELTDEMCWDIIKRKSGFEARHDKEKLVGIGKDIARKCGGVALAAQTLGSMLQSTEYDQWVCEKYIMRLLGLSFFQHSISLAVSYL</sequence>
<accession>A0A835FNH1</accession>
<dbReference type="OrthoDB" id="676015at2759"/>
<dbReference type="PANTHER" id="PTHR36766:SF73">
    <property type="entry name" value="NB-ARC DOMAIN-CONTAINING PROTEIN"/>
    <property type="match status" value="1"/>
</dbReference>
<dbReference type="InterPro" id="IPR042197">
    <property type="entry name" value="Apaf_helical"/>
</dbReference>
<dbReference type="SUPFAM" id="SSF52540">
    <property type="entry name" value="P-loop containing nucleoside triphosphate hydrolases"/>
    <property type="match status" value="1"/>
</dbReference>
<dbReference type="GO" id="GO:0043531">
    <property type="term" value="F:ADP binding"/>
    <property type="evidence" value="ECO:0007669"/>
    <property type="project" value="InterPro"/>
</dbReference>
<comment type="caution">
    <text evidence="2">The sequence shown here is derived from an EMBL/GenBank/DDBJ whole genome shotgun (WGS) entry which is preliminary data.</text>
</comment>
<dbReference type="PANTHER" id="PTHR36766">
    <property type="entry name" value="PLANT BROAD-SPECTRUM MILDEW RESISTANCE PROTEIN RPW8"/>
    <property type="match status" value="1"/>
</dbReference>
<dbReference type="EMBL" id="JACEFO010000555">
    <property type="protein sequence ID" value="KAF8765558.1"/>
    <property type="molecule type" value="Genomic_DNA"/>
</dbReference>
<dbReference type="Proteomes" id="UP000636709">
    <property type="component" value="Unassembled WGS sequence"/>
</dbReference>
<reference evidence="2" key="1">
    <citation type="submission" date="2020-07" db="EMBL/GenBank/DDBJ databases">
        <title>Genome sequence and genetic diversity analysis of an under-domesticated orphan crop, white fonio (Digitaria exilis).</title>
        <authorList>
            <person name="Bennetzen J.L."/>
            <person name="Chen S."/>
            <person name="Ma X."/>
            <person name="Wang X."/>
            <person name="Yssel A.E.J."/>
            <person name="Chaluvadi S.R."/>
            <person name="Johnson M."/>
            <person name="Gangashetty P."/>
            <person name="Hamidou F."/>
            <person name="Sanogo M.D."/>
            <person name="Zwaenepoel A."/>
            <person name="Wallace J."/>
            <person name="Van De Peer Y."/>
            <person name="Van Deynze A."/>
        </authorList>
    </citation>
    <scope>NUCLEOTIDE SEQUENCE</scope>
    <source>
        <tissue evidence="2">Leaves</tissue>
    </source>
</reference>
<dbReference type="AlphaFoldDB" id="A0A835FNH1"/>
<feature type="domain" description="NB-ARC" evidence="1">
    <location>
        <begin position="84"/>
        <end position="148"/>
    </location>
</feature>
<evidence type="ECO:0000313" key="3">
    <source>
        <dbReference type="Proteomes" id="UP000636709"/>
    </source>
</evidence>
<evidence type="ECO:0000259" key="1">
    <source>
        <dbReference type="Pfam" id="PF00931"/>
    </source>
</evidence>
<dbReference type="InterPro" id="IPR027417">
    <property type="entry name" value="P-loop_NTPase"/>
</dbReference>
<dbReference type="InterPro" id="IPR002182">
    <property type="entry name" value="NB-ARC"/>
</dbReference>
<name>A0A835FNH1_9POAL</name>
<dbReference type="Gene3D" id="1.10.8.430">
    <property type="entry name" value="Helical domain of apoptotic protease-activating factors"/>
    <property type="match status" value="1"/>
</dbReference>